<feature type="transmembrane region" description="Helical" evidence="5">
    <location>
        <begin position="80"/>
        <end position="102"/>
    </location>
</feature>
<sequence>MSNSTETPKGYAPFDLYPYNPSPSAAYAFVALFGISGIAHFIMMFPYRSAFPIPMIIGCGMEATAYYFRTRSHDNLRQTLPFIIQNLLVLAAPPFLAATIYMSLGRITRALKAQEISLIGLRWITKLFVLVDVACFATQTAGAIMSGSEVLDEAKRGQNIIITGLILQIIAFALFIICTLTLQLRLHSNPPVHCLAGLVTHYRRYFIALYLTSGLFLIRNVVRIVEYKQGGDGPLLSNEAFLYIFDCCFMLAIIIIILILHPGRLIMKCRRQELVKDVVPLVER</sequence>
<dbReference type="PANTHER" id="PTHR31465:SF17">
    <property type="entry name" value="DOMAIN PROTEIN, PUTATIVE (AFU_ORTHOLOGUE AFUA_5G09900)-RELATED"/>
    <property type="match status" value="1"/>
</dbReference>
<dbReference type="EMBL" id="LN649229">
    <property type="protein sequence ID" value="CEI67595.1"/>
    <property type="molecule type" value="Genomic_DNA"/>
</dbReference>
<keyword evidence="2 5" id="KW-0812">Transmembrane</keyword>
<feature type="transmembrane region" description="Helical" evidence="5">
    <location>
        <begin position="160"/>
        <end position="184"/>
    </location>
</feature>
<evidence type="ECO:0000256" key="2">
    <source>
        <dbReference type="ARBA" id="ARBA00022692"/>
    </source>
</evidence>
<evidence type="ECO:0000256" key="3">
    <source>
        <dbReference type="ARBA" id="ARBA00022989"/>
    </source>
</evidence>
<feature type="transmembrane region" description="Helical" evidence="5">
    <location>
        <begin position="123"/>
        <end position="148"/>
    </location>
</feature>
<comment type="subcellular location">
    <subcellularLocation>
        <location evidence="1">Membrane</location>
        <topology evidence="1">Multi-pass membrane protein</topology>
    </subcellularLocation>
</comment>
<dbReference type="OrthoDB" id="3358017at2759"/>
<evidence type="ECO:0000256" key="1">
    <source>
        <dbReference type="ARBA" id="ARBA00004141"/>
    </source>
</evidence>
<dbReference type="Proteomes" id="UP000245910">
    <property type="component" value="Chromosome I"/>
</dbReference>
<proteinExistence type="predicted"/>
<keyword evidence="3 5" id="KW-1133">Transmembrane helix</keyword>
<dbReference type="PANTHER" id="PTHR31465">
    <property type="entry name" value="PROTEIN RTA1-RELATED"/>
    <property type="match status" value="1"/>
</dbReference>
<keyword evidence="4 5" id="KW-0472">Membrane</keyword>
<accession>A0A2L2U0Z4</accession>
<dbReference type="InterPro" id="IPR007568">
    <property type="entry name" value="RTA1"/>
</dbReference>
<evidence type="ECO:0008006" key="8">
    <source>
        <dbReference type="Google" id="ProtNLM"/>
    </source>
</evidence>
<dbReference type="STRING" id="56646.A0A2L2U0Z4"/>
<feature type="transmembrane region" description="Helical" evidence="5">
    <location>
        <begin position="205"/>
        <end position="222"/>
    </location>
</feature>
<evidence type="ECO:0000256" key="4">
    <source>
        <dbReference type="ARBA" id="ARBA00023136"/>
    </source>
</evidence>
<evidence type="ECO:0000313" key="6">
    <source>
        <dbReference type="EMBL" id="CEI67595.1"/>
    </source>
</evidence>
<protein>
    <recommendedName>
        <fullName evidence="8">RTA1 domain protein</fullName>
    </recommendedName>
</protein>
<reference evidence="6" key="1">
    <citation type="submission" date="2014-10" db="EMBL/GenBank/DDBJ databases">
        <authorList>
            <person name="Seo M.-J."/>
            <person name="Seok Y.J."/>
            <person name="Cha I.-T."/>
        </authorList>
    </citation>
    <scope>NUCLEOTIDE SEQUENCE</scope>
    <source>
        <strain evidence="6">A3/5</strain>
    </source>
</reference>
<name>A0A2L2U0Z4_9HYPO</name>
<organism evidence="6 7">
    <name type="scientific">Fusarium venenatum</name>
    <dbReference type="NCBI Taxonomy" id="56646"/>
    <lineage>
        <taxon>Eukaryota</taxon>
        <taxon>Fungi</taxon>
        <taxon>Dikarya</taxon>
        <taxon>Ascomycota</taxon>
        <taxon>Pezizomycotina</taxon>
        <taxon>Sordariomycetes</taxon>
        <taxon>Hypocreomycetidae</taxon>
        <taxon>Hypocreales</taxon>
        <taxon>Nectriaceae</taxon>
        <taxon>Fusarium</taxon>
    </lineage>
</organism>
<feature type="transmembrane region" description="Helical" evidence="5">
    <location>
        <begin position="24"/>
        <end position="43"/>
    </location>
</feature>
<evidence type="ECO:0000313" key="7">
    <source>
        <dbReference type="Proteomes" id="UP000245910"/>
    </source>
</evidence>
<keyword evidence="7" id="KW-1185">Reference proteome</keyword>
<evidence type="ECO:0000256" key="5">
    <source>
        <dbReference type="SAM" id="Phobius"/>
    </source>
</evidence>
<dbReference type="GO" id="GO:0016020">
    <property type="term" value="C:membrane"/>
    <property type="evidence" value="ECO:0007669"/>
    <property type="project" value="UniProtKB-SubCell"/>
</dbReference>
<dbReference type="Pfam" id="PF04479">
    <property type="entry name" value="RTA1"/>
    <property type="match status" value="1"/>
</dbReference>
<feature type="transmembrane region" description="Helical" evidence="5">
    <location>
        <begin position="50"/>
        <end position="68"/>
    </location>
</feature>
<dbReference type="AlphaFoldDB" id="A0A2L2U0Z4"/>
<feature type="transmembrane region" description="Helical" evidence="5">
    <location>
        <begin position="242"/>
        <end position="261"/>
    </location>
</feature>